<proteinExistence type="predicted"/>
<dbReference type="AlphaFoldDB" id="A0A1E3XEV1"/>
<evidence type="ECO:0000313" key="2">
    <source>
        <dbReference type="Proteomes" id="UP000094056"/>
    </source>
</evidence>
<sequence>MGMFNSIYADLLCPTMKKLSKDTEIQIKWQDYRVRTLKHYRRGDVLEEIEDEYDNTWIRTGFICNVCSKHTKGWKVMEYIKTEDQSRHKIFVKIEDGKICEILSEEDFSKIGVKDFVDYLFNKKINCIPM</sequence>
<comment type="caution">
    <text evidence="1">The sequence shown here is derived from an EMBL/GenBank/DDBJ whole genome shotgun (WGS) entry which is preliminary data.</text>
</comment>
<evidence type="ECO:0000313" key="1">
    <source>
        <dbReference type="EMBL" id="ODS34129.1"/>
    </source>
</evidence>
<name>A0A1E3XEV1_9BACT</name>
<gene>
    <name evidence="1" type="ORF">SCARUB_00699</name>
</gene>
<accession>A0A1E3XEV1</accession>
<protein>
    <submittedName>
        <fullName evidence="1">Uncharacterized protein</fullName>
    </submittedName>
</protein>
<dbReference type="Proteomes" id="UP000094056">
    <property type="component" value="Unassembled WGS sequence"/>
</dbReference>
<organism evidence="1 2">
    <name type="scientific">Candidatus Scalindua rubra</name>
    <dbReference type="NCBI Taxonomy" id="1872076"/>
    <lineage>
        <taxon>Bacteria</taxon>
        <taxon>Pseudomonadati</taxon>
        <taxon>Planctomycetota</taxon>
        <taxon>Candidatus Brocadiia</taxon>
        <taxon>Candidatus Brocadiales</taxon>
        <taxon>Candidatus Scalinduaceae</taxon>
        <taxon>Candidatus Scalindua</taxon>
    </lineage>
</organism>
<dbReference type="EMBL" id="MAYW01000012">
    <property type="protein sequence ID" value="ODS34129.1"/>
    <property type="molecule type" value="Genomic_DNA"/>
</dbReference>
<reference evidence="1 2" key="1">
    <citation type="submission" date="2016-07" db="EMBL/GenBank/DDBJ databases">
        <title>Draft genome of Scalindua rubra, obtained from a brine-seawater interface in the Red Sea, sheds light on salt adaptation in anammox bacteria.</title>
        <authorList>
            <person name="Speth D.R."/>
            <person name="Lagkouvardos I."/>
            <person name="Wang Y."/>
            <person name="Qian P.-Y."/>
            <person name="Dutilh B.E."/>
            <person name="Jetten M.S."/>
        </authorList>
    </citation>
    <scope>NUCLEOTIDE SEQUENCE [LARGE SCALE GENOMIC DNA]</scope>
    <source>
        <strain evidence="1">BSI-1</strain>
    </source>
</reference>